<accession>A0ABP5KGT1</accession>
<dbReference type="EMBL" id="BAAAQQ010000013">
    <property type="protein sequence ID" value="GAA2130447.1"/>
    <property type="molecule type" value="Genomic_DNA"/>
</dbReference>
<dbReference type="NCBIfam" id="NF047864">
    <property type="entry name" value="CBU_0592_membra"/>
    <property type="match status" value="1"/>
</dbReference>
<protein>
    <recommendedName>
        <fullName evidence="2">CBU-0592-like domain-containing protein</fullName>
    </recommendedName>
</protein>
<dbReference type="RefSeq" id="WP_344304911.1">
    <property type="nucleotide sequence ID" value="NZ_BAAAQQ010000013.1"/>
</dbReference>
<dbReference type="Proteomes" id="UP001500575">
    <property type="component" value="Unassembled WGS sequence"/>
</dbReference>
<dbReference type="Pfam" id="PF26604">
    <property type="entry name" value="CBU_0592"/>
    <property type="match status" value="1"/>
</dbReference>
<keyword evidence="4" id="KW-1185">Reference proteome</keyword>
<name>A0ABP5KGT1_9ACTN</name>
<evidence type="ECO:0000259" key="2">
    <source>
        <dbReference type="Pfam" id="PF26604"/>
    </source>
</evidence>
<keyword evidence="1" id="KW-0472">Membrane</keyword>
<evidence type="ECO:0000313" key="3">
    <source>
        <dbReference type="EMBL" id="GAA2130447.1"/>
    </source>
</evidence>
<comment type="caution">
    <text evidence="3">The sequence shown here is derived from an EMBL/GenBank/DDBJ whole genome shotgun (WGS) entry which is preliminary data.</text>
</comment>
<sequence>MVNLVIEVVGWIGAVAVVGAYGLAASGLLPTDRPGSAGLNLVGAAGLLLNSAANQAWPSAGLNLVWLVIGVMSLARFVFGTRKSGRLIPGDAHRLDVAARLYPPDSAAPDPLRPG</sequence>
<keyword evidence="1" id="KW-0812">Transmembrane</keyword>
<dbReference type="InterPro" id="IPR058058">
    <property type="entry name" value="CBU_0592-like"/>
</dbReference>
<organism evidence="3 4">
    <name type="scientific">Nocardioides bigeumensis</name>
    <dbReference type="NCBI Taxonomy" id="433657"/>
    <lineage>
        <taxon>Bacteria</taxon>
        <taxon>Bacillati</taxon>
        <taxon>Actinomycetota</taxon>
        <taxon>Actinomycetes</taxon>
        <taxon>Propionibacteriales</taxon>
        <taxon>Nocardioidaceae</taxon>
        <taxon>Nocardioides</taxon>
    </lineage>
</organism>
<reference evidence="4" key="1">
    <citation type="journal article" date="2019" name="Int. J. Syst. Evol. Microbiol.">
        <title>The Global Catalogue of Microorganisms (GCM) 10K type strain sequencing project: providing services to taxonomists for standard genome sequencing and annotation.</title>
        <authorList>
            <consortium name="The Broad Institute Genomics Platform"/>
            <consortium name="The Broad Institute Genome Sequencing Center for Infectious Disease"/>
            <person name="Wu L."/>
            <person name="Ma J."/>
        </authorList>
    </citation>
    <scope>NUCLEOTIDE SEQUENCE [LARGE SCALE GENOMIC DNA]</scope>
    <source>
        <strain evidence="4">JCM 16021</strain>
    </source>
</reference>
<keyword evidence="1" id="KW-1133">Transmembrane helix</keyword>
<gene>
    <name evidence="3" type="ORF">GCM10009843_33080</name>
</gene>
<proteinExistence type="predicted"/>
<feature type="transmembrane region" description="Helical" evidence="1">
    <location>
        <begin position="6"/>
        <end position="25"/>
    </location>
</feature>
<evidence type="ECO:0000313" key="4">
    <source>
        <dbReference type="Proteomes" id="UP001500575"/>
    </source>
</evidence>
<feature type="domain" description="CBU-0592-like" evidence="2">
    <location>
        <begin position="7"/>
        <end position="78"/>
    </location>
</feature>
<evidence type="ECO:0000256" key="1">
    <source>
        <dbReference type="SAM" id="Phobius"/>
    </source>
</evidence>
<feature type="transmembrane region" description="Helical" evidence="1">
    <location>
        <begin position="60"/>
        <end position="79"/>
    </location>
</feature>